<dbReference type="CDD" id="cd12912">
    <property type="entry name" value="PDC2_MCP_like"/>
    <property type="match status" value="1"/>
</dbReference>
<feature type="domain" description="HAMP" evidence="14">
    <location>
        <begin position="313"/>
        <end position="365"/>
    </location>
</feature>
<evidence type="ECO:0000256" key="4">
    <source>
        <dbReference type="ARBA" id="ARBA00022500"/>
    </source>
</evidence>
<dbReference type="CDD" id="cd06225">
    <property type="entry name" value="HAMP"/>
    <property type="match status" value="1"/>
</dbReference>
<dbReference type="Gene3D" id="3.30.450.20">
    <property type="entry name" value="PAS domain"/>
    <property type="match status" value="2"/>
</dbReference>
<evidence type="ECO:0000256" key="12">
    <source>
        <dbReference type="SAM" id="Phobius"/>
    </source>
</evidence>
<evidence type="ECO:0000256" key="1">
    <source>
        <dbReference type="ARBA" id="ARBA00004651"/>
    </source>
</evidence>
<comment type="caution">
    <text evidence="15">The sequence shown here is derived from an EMBL/GenBank/DDBJ whole genome shotgun (WGS) entry which is preliminary data.</text>
</comment>
<dbReference type="InterPro" id="IPR003660">
    <property type="entry name" value="HAMP_dom"/>
</dbReference>
<evidence type="ECO:0000256" key="10">
    <source>
        <dbReference type="PROSITE-ProRule" id="PRU00284"/>
    </source>
</evidence>
<dbReference type="PANTHER" id="PTHR32089">
    <property type="entry name" value="METHYL-ACCEPTING CHEMOTAXIS PROTEIN MCPB"/>
    <property type="match status" value="1"/>
</dbReference>
<evidence type="ECO:0000259" key="14">
    <source>
        <dbReference type="PROSITE" id="PS50885"/>
    </source>
</evidence>
<gene>
    <name evidence="15" type="ORF">ACFOZ8_03510</name>
</gene>
<evidence type="ECO:0000313" key="15">
    <source>
        <dbReference type="EMBL" id="MFC4098721.1"/>
    </source>
</evidence>
<dbReference type="Proteomes" id="UP001595715">
    <property type="component" value="Unassembled WGS sequence"/>
</dbReference>
<feature type="region of interest" description="Disordered" evidence="11">
    <location>
        <begin position="389"/>
        <end position="412"/>
    </location>
</feature>
<dbReference type="Gene3D" id="1.10.287.950">
    <property type="entry name" value="Methyl-accepting chemotaxis protein"/>
    <property type="match status" value="1"/>
</dbReference>
<name>A0ABV8JYP0_9BACL</name>
<dbReference type="SMART" id="SM00304">
    <property type="entry name" value="HAMP"/>
    <property type="match status" value="1"/>
</dbReference>
<feature type="transmembrane region" description="Helical" evidence="12">
    <location>
        <begin position="28"/>
        <end position="48"/>
    </location>
</feature>
<proteinExistence type="inferred from homology"/>
<dbReference type="InterPro" id="IPR004089">
    <property type="entry name" value="MCPsignal_dom"/>
</dbReference>
<dbReference type="Pfam" id="PF00015">
    <property type="entry name" value="MCPsignal"/>
    <property type="match status" value="1"/>
</dbReference>
<keyword evidence="16" id="KW-1185">Reference proteome</keyword>
<dbReference type="InterPro" id="IPR033479">
    <property type="entry name" value="dCache_1"/>
</dbReference>
<protein>
    <submittedName>
        <fullName evidence="15">Methyl-accepting chemotaxis protein</fullName>
    </submittedName>
</protein>
<evidence type="ECO:0000313" key="16">
    <source>
        <dbReference type="Proteomes" id="UP001595715"/>
    </source>
</evidence>
<keyword evidence="2" id="KW-1003">Cell membrane</keyword>
<evidence type="ECO:0000256" key="7">
    <source>
        <dbReference type="ARBA" id="ARBA00023136"/>
    </source>
</evidence>
<dbReference type="PANTHER" id="PTHR32089:SF114">
    <property type="entry name" value="METHYL-ACCEPTING CHEMOTAXIS PROTEIN MCPB"/>
    <property type="match status" value="1"/>
</dbReference>
<keyword evidence="6 12" id="KW-1133">Transmembrane helix</keyword>
<evidence type="ECO:0000256" key="3">
    <source>
        <dbReference type="ARBA" id="ARBA00022481"/>
    </source>
</evidence>
<reference evidence="16" key="1">
    <citation type="journal article" date="2019" name="Int. J. Syst. Evol. Microbiol.">
        <title>The Global Catalogue of Microorganisms (GCM) 10K type strain sequencing project: providing services to taxonomists for standard genome sequencing and annotation.</title>
        <authorList>
            <consortium name="The Broad Institute Genomics Platform"/>
            <consortium name="The Broad Institute Genome Sequencing Center for Infectious Disease"/>
            <person name="Wu L."/>
            <person name="Ma J."/>
        </authorList>
    </citation>
    <scope>NUCLEOTIDE SEQUENCE [LARGE SCALE GENOMIC DNA]</scope>
    <source>
        <strain evidence="16">IBRC-M 10987</strain>
    </source>
</reference>
<evidence type="ECO:0000259" key="13">
    <source>
        <dbReference type="PROSITE" id="PS50111"/>
    </source>
</evidence>
<dbReference type="Pfam" id="PF02743">
    <property type="entry name" value="dCache_1"/>
    <property type="match status" value="1"/>
</dbReference>
<keyword evidence="4" id="KW-0145">Chemotaxis</keyword>
<dbReference type="RefSeq" id="WP_377717411.1">
    <property type="nucleotide sequence ID" value="NZ_JBHSAM010000009.1"/>
</dbReference>
<feature type="transmembrane region" description="Helical" evidence="12">
    <location>
        <begin position="294"/>
        <end position="312"/>
    </location>
</feature>
<dbReference type="SMART" id="SM00283">
    <property type="entry name" value="MA"/>
    <property type="match status" value="1"/>
</dbReference>
<dbReference type="Pfam" id="PF00672">
    <property type="entry name" value="HAMP"/>
    <property type="match status" value="1"/>
</dbReference>
<feature type="domain" description="Methyl-accepting transducer" evidence="13">
    <location>
        <begin position="384"/>
        <end position="655"/>
    </location>
</feature>
<dbReference type="SUPFAM" id="SSF58104">
    <property type="entry name" value="Methyl-accepting chemotaxis protein (MCP) signaling domain"/>
    <property type="match status" value="1"/>
</dbReference>
<evidence type="ECO:0000256" key="8">
    <source>
        <dbReference type="ARBA" id="ARBA00023224"/>
    </source>
</evidence>
<evidence type="ECO:0000256" key="11">
    <source>
        <dbReference type="SAM" id="MobiDB-lite"/>
    </source>
</evidence>
<evidence type="ECO:0000256" key="2">
    <source>
        <dbReference type="ARBA" id="ARBA00022475"/>
    </source>
</evidence>
<evidence type="ECO:0000256" key="5">
    <source>
        <dbReference type="ARBA" id="ARBA00022692"/>
    </source>
</evidence>
<sequence length="670" mass="71968">MTVRRRSQTKPIASFKSGKLVLSLRSKLIITFVIILIGPAFAISLLSYNTAKDKVADQMTGGAHQNVQLLNSVITQYASAEVANVDYLASLITEDTYTGPDQTLQRKILDPFYRSHPILSSIEFGGESGYYRNVQGTPWALDGEHRTEAWYEEAKNEAAAIVSDPYVSAITGEFVIGIAKAVADGSGVVRSEVKINELISMADTVEIGKKGYAFILDEQGKSVFHPVMEAGEAAEGGWVERLFASDEDQFVASVNGDKQVIAFTTNPVTGWKISGTMFESEIAAESSPILNQTLLVVIVALLIAAALVFYILRGMFKSLRIMMTTADTISKGELSARIPNMRQDELGKLSASFNEMAESIHRTISRINATAVSLASSSQEMSASVEQAAKATEHIAESSQGIHDGASKQGSLLTENHGHLSSITARMAKIDGFVTQLDTLSVEAGDRSRAGSDNVQNVVHQMNVIHDYAQQQSTMMSSLMTHSSQIEQIVKVIQEIAGQTNLLALNASIEAARAGEHGRGFAVVAAEIRKLAEQTGKSTGSIKQLIGEMQTSTANAVQSMGLTIAEIGKGIEVVEQTDHNFRSILLSVSPLADMSHALRGYTSEIAEQAALMIDSVNHVIHIASENAGGTESVAASVEEQLASMEQLSASAAYLSKTADELSKLVETFKI</sequence>
<dbReference type="PROSITE" id="PS50111">
    <property type="entry name" value="CHEMOTAXIS_TRANSDUC_2"/>
    <property type="match status" value="1"/>
</dbReference>
<keyword evidence="7 12" id="KW-0472">Membrane</keyword>
<evidence type="ECO:0000256" key="6">
    <source>
        <dbReference type="ARBA" id="ARBA00022989"/>
    </source>
</evidence>
<comment type="subcellular location">
    <subcellularLocation>
        <location evidence="1">Cell membrane</location>
        <topology evidence="1">Multi-pass membrane protein</topology>
    </subcellularLocation>
</comment>
<organism evidence="15 16">
    <name type="scientific">Paenibacillus xanthanilyticus</name>
    <dbReference type="NCBI Taxonomy" id="1783531"/>
    <lineage>
        <taxon>Bacteria</taxon>
        <taxon>Bacillati</taxon>
        <taxon>Bacillota</taxon>
        <taxon>Bacilli</taxon>
        <taxon>Bacillales</taxon>
        <taxon>Paenibacillaceae</taxon>
        <taxon>Paenibacillus</taxon>
    </lineage>
</organism>
<dbReference type="InterPro" id="IPR029151">
    <property type="entry name" value="Sensor-like_sf"/>
</dbReference>
<dbReference type="PROSITE" id="PS50885">
    <property type="entry name" value="HAMP"/>
    <property type="match status" value="1"/>
</dbReference>
<dbReference type="CDD" id="cd18773">
    <property type="entry name" value="PDC1_HK_sensor"/>
    <property type="match status" value="1"/>
</dbReference>
<accession>A0ABV8JYP0</accession>
<evidence type="ECO:0000256" key="9">
    <source>
        <dbReference type="ARBA" id="ARBA00029447"/>
    </source>
</evidence>
<keyword evidence="8 10" id="KW-0807">Transducer</keyword>
<dbReference type="SUPFAM" id="SSF103190">
    <property type="entry name" value="Sensory domain-like"/>
    <property type="match status" value="1"/>
</dbReference>
<keyword evidence="5 12" id="KW-0812">Transmembrane</keyword>
<keyword evidence="3" id="KW-0488">Methylation</keyword>
<dbReference type="EMBL" id="JBHSAM010000009">
    <property type="protein sequence ID" value="MFC4098721.1"/>
    <property type="molecule type" value="Genomic_DNA"/>
</dbReference>
<comment type="similarity">
    <text evidence="9">Belongs to the methyl-accepting chemotaxis (MCP) protein family.</text>
</comment>
<dbReference type="CDD" id="cd11386">
    <property type="entry name" value="MCP_signal"/>
    <property type="match status" value="1"/>
</dbReference>